<sequence>MMKRSNQKTRYTSLLVIFLAAVWAVVTILPTQLPAQDIDDVIQGLDQDFSFGGKEEVKQSNKAVANEQNREDIQIVAKEMLDAAAAHTNVIITYNAIIDPSNITVNSVADGITTLPVGETLNVVGSGVVGATIVTGINPGLVNTPLYISLTCNTAPNCNVSFSVGGGITCPLVTTGPFANGSTQTFTATCST</sequence>
<evidence type="ECO:0000313" key="1">
    <source>
        <dbReference type="EMBL" id="QPJ60894.1"/>
    </source>
</evidence>
<reference evidence="1 2" key="1">
    <citation type="submission" date="2020-02" db="EMBL/GenBank/DDBJ databases">
        <title>Genomic and physiological characterization of two novel Nitrospinaceae genera.</title>
        <authorList>
            <person name="Mueller A.J."/>
            <person name="Jung M.-Y."/>
            <person name="Strachan C.R."/>
            <person name="Herbold C.W."/>
            <person name="Kirkegaard R.H."/>
            <person name="Daims H."/>
        </authorList>
    </citation>
    <scope>NUCLEOTIDE SEQUENCE [LARGE SCALE GENOMIC DNA]</scope>
    <source>
        <strain evidence="1">EB</strain>
    </source>
</reference>
<accession>A0A7T0BTT1</accession>
<protein>
    <submittedName>
        <fullName evidence="1">Uncharacterized protein</fullName>
    </submittedName>
</protein>
<organism evidence="1 2">
    <name type="scientific">Candidatus Nitronauta litoralis</name>
    <dbReference type="NCBI Taxonomy" id="2705533"/>
    <lineage>
        <taxon>Bacteria</taxon>
        <taxon>Pseudomonadati</taxon>
        <taxon>Nitrospinota/Tectimicrobiota group</taxon>
        <taxon>Nitrospinota</taxon>
        <taxon>Nitrospinia</taxon>
        <taxon>Nitrospinales</taxon>
        <taxon>Nitrospinaceae</taxon>
        <taxon>Candidatus Nitronauta</taxon>
    </lineage>
</organism>
<evidence type="ECO:0000313" key="2">
    <source>
        <dbReference type="Proteomes" id="UP000594688"/>
    </source>
</evidence>
<proteinExistence type="predicted"/>
<dbReference type="Proteomes" id="UP000594688">
    <property type="component" value="Chromosome"/>
</dbReference>
<dbReference type="EMBL" id="CP048685">
    <property type="protein sequence ID" value="QPJ60894.1"/>
    <property type="molecule type" value="Genomic_DNA"/>
</dbReference>
<dbReference type="AlphaFoldDB" id="A0A7T0BTT1"/>
<name>A0A7T0BTT1_9BACT</name>
<gene>
    <name evidence="1" type="ORF">G3M70_02920</name>
</gene>
<dbReference type="KEGG" id="nli:G3M70_02920"/>